<dbReference type="Proteomes" id="UP000245124">
    <property type="component" value="Unassembled WGS sequence"/>
</dbReference>
<reference evidence="1 2" key="1">
    <citation type="submission" date="2017-06" db="EMBL/GenBank/DDBJ databases">
        <title>Genome sequencing of cyanobaciteial culture collection at National Institute for Environmental Studies (NIES).</title>
        <authorList>
            <person name="Hirose Y."/>
            <person name="Shimura Y."/>
            <person name="Fujisawa T."/>
            <person name="Nakamura Y."/>
            <person name="Kawachi M."/>
        </authorList>
    </citation>
    <scope>NUCLEOTIDE SEQUENCE [LARGE SCALE GENOMIC DNA]</scope>
    <source>
        <strain evidence="1 2">NIES-4072</strain>
    </source>
</reference>
<evidence type="ECO:0000313" key="1">
    <source>
        <dbReference type="EMBL" id="GBG20271.1"/>
    </source>
</evidence>
<dbReference type="EMBL" id="BDUD01000001">
    <property type="protein sequence ID" value="GBG20271.1"/>
    <property type="molecule type" value="Genomic_DNA"/>
</dbReference>
<organism evidence="1 2">
    <name type="scientific">Nostoc commune NIES-4072</name>
    <dbReference type="NCBI Taxonomy" id="2005467"/>
    <lineage>
        <taxon>Bacteria</taxon>
        <taxon>Bacillati</taxon>
        <taxon>Cyanobacteriota</taxon>
        <taxon>Cyanophyceae</taxon>
        <taxon>Nostocales</taxon>
        <taxon>Nostocaceae</taxon>
        <taxon>Nostoc</taxon>
    </lineage>
</organism>
<name>A0A2R5FWQ7_NOSCO</name>
<accession>A0A2R5FWQ7</accession>
<proteinExistence type="predicted"/>
<keyword evidence="2" id="KW-1185">Reference proteome</keyword>
<dbReference type="AlphaFoldDB" id="A0A2R5FWQ7"/>
<sequence length="54" mass="5672">MSLMDGILMTLLNTVACLVLPKLLAIMSAKSQNSVKLSSAVTSEVSNSEIPSFS</sequence>
<evidence type="ECO:0000313" key="2">
    <source>
        <dbReference type="Proteomes" id="UP000245124"/>
    </source>
</evidence>
<gene>
    <name evidence="1" type="ORF">NIES4072_39480</name>
</gene>
<comment type="caution">
    <text evidence="1">The sequence shown here is derived from an EMBL/GenBank/DDBJ whole genome shotgun (WGS) entry which is preliminary data.</text>
</comment>
<protein>
    <submittedName>
        <fullName evidence="1">Uncharacterized protein</fullName>
    </submittedName>
</protein>